<accession>A0A8S5TYV5</accession>
<organism evidence="1">
    <name type="scientific">Siphoviridae sp. ctnPP24</name>
    <dbReference type="NCBI Taxonomy" id="2825662"/>
    <lineage>
        <taxon>Viruses</taxon>
        <taxon>Duplodnaviria</taxon>
        <taxon>Heunggongvirae</taxon>
        <taxon>Uroviricota</taxon>
        <taxon>Caudoviricetes</taxon>
    </lineage>
</organism>
<dbReference type="EMBL" id="BK015962">
    <property type="protein sequence ID" value="DAF87388.1"/>
    <property type="molecule type" value="Genomic_DNA"/>
</dbReference>
<evidence type="ECO:0000313" key="1">
    <source>
        <dbReference type="EMBL" id="DAF87388.1"/>
    </source>
</evidence>
<proteinExistence type="predicted"/>
<sequence>MNCNLISNILSALDTIAYNEGWLIGEYNGETRSTFYYRGIKFTVVGRKQVPVYFDIYCEYQNGKDVTYSKIGRTYLGEKGVMGESPVQNFAVMLFCDMVKESKILTIF</sequence>
<protein>
    <submittedName>
        <fullName evidence="1">Uncharacterized protein</fullName>
    </submittedName>
</protein>
<name>A0A8S5TYV5_9CAUD</name>
<reference evidence="1" key="1">
    <citation type="journal article" date="2021" name="Proc. Natl. Acad. Sci. U.S.A.">
        <title>A Catalog of Tens of Thousands of Viruses from Human Metagenomes Reveals Hidden Associations with Chronic Diseases.</title>
        <authorList>
            <person name="Tisza M.J."/>
            <person name="Buck C.B."/>
        </authorList>
    </citation>
    <scope>NUCLEOTIDE SEQUENCE</scope>
    <source>
        <strain evidence="1">CtnPP24</strain>
    </source>
</reference>